<evidence type="ECO:0000256" key="8">
    <source>
        <dbReference type="ARBA" id="ARBA00022989"/>
    </source>
</evidence>
<evidence type="ECO:0000256" key="5">
    <source>
        <dbReference type="ARBA" id="ARBA00022679"/>
    </source>
</evidence>
<accession>A0ABW4UKW0</accession>
<evidence type="ECO:0000313" key="14">
    <source>
        <dbReference type="EMBL" id="MFD1987756.1"/>
    </source>
</evidence>
<protein>
    <recommendedName>
        <fullName evidence="3">histidine kinase</fullName>
        <ecNumber evidence="3">2.7.13.3</ecNumber>
    </recommendedName>
</protein>
<keyword evidence="8 11" id="KW-1133">Transmembrane helix</keyword>
<comment type="subcellular location">
    <subcellularLocation>
        <location evidence="2">Membrane</location>
    </subcellularLocation>
</comment>
<gene>
    <name evidence="14" type="ORF">ACFSOZ_35640</name>
</gene>
<evidence type="ECO:0000256" key="10">
    <source>
        <dbReference type="ARBA" id="ARBA00023136"/>
    </source>
</evidence>
<proteinExistence type="predicted"/>
<dbReference type="InterPro" id="IPR005467">
    <property type="entry name" value="His_kinase_dom"/>
</dbReference>
<sequence>MSRRRNSEPLKQTARTPLSLRLWPRSLTFRVIAFSTVWAIVTLVIIFTLITTLYRQASERGFDSLLSAHLFNLIGSIGISDSGALTGAPDLGDLRFSEPNSGWYWSVEPASEGVHGDLHSSSMTKTIPSPSVADVPFNSSFQRSYPTEGIGGEQLEVFESEFVLDSKNRAARFRVMGNQSELEQEISTFQRRLLTYLSLFGVGMIAINAIAILLGLQPLRRVRNALAMVREGTAHRLDGRFPAEIEPLANETNALIENNRRIVERSRTQVGNLAHSLKTPLAVLLNEGRALGGAKGQLIAEQAASMQKQVEHYLQRARVAAQRDSVVYRTQVTPLVQRMVRVLQKLNPQTNLSLTLPATEVVFAGEREDLEELLGNLLENAMKWARSAVQVSVVPLTGKDDTASLFEISIEDDGPGIPEDKAREAMKRGRRLDETKPGTGLGLAIVADLVNEYGGVLALERSGMGGLKAVVRLRSLQ</sequence>
<evidence type="ECO:0000256" key="4">
    <source>
        <dbReference type="ARBA" id="ARBA00022553"/>
    </source>
</evidence>
<feature type="domain" description="Histidine kinase" evidence="12">
    <location>
        <begin position="272"/>
        <end position="477"/>
    </location>
</feature>
<evidence type="ECO:0000256" key="11">
    <source>
        <dbReference type="SAM" id="Phobius"/>
    </source>
</evidence>
<dbReference type="Gene3D" id="3.30.565.10">
    <property type="entry name" value="Histidine kinase-like ATPase, C-terminal domain"/>
    <property type="match status" value="1"/>
</dbReference>
<dbReference type="PANTHER" id="PTHR45436:SF5">
    <property type="entry name" value="SENSOR HISTIDINE KINASE TRCS"/>
    <property type="match status" value="1"/>
</dbReference>
<keyword evidence="4" id="KW-0597">Phosphoprotein</keyword>
<dbReference type="SUPFAM" id="SSF55874">
    <property type="entry name" value="ATPase domain of HSP90 chaperone/DNA topoisomerase II/histidine kinase"/>
    <property type="match status" value="1"/>
</dbReference>
<dbReference type="InterPro" id="IPR003660">
    <property type="entry name" value="HAMP_dom"/>
</dbReference>
<dbReference type="EMBL" id="JBHUGZ010000030">
    <property type="protein sequence ID" value="MFD1987756.1"/>
    <property type="molecule type" value="Genomic_DNA"/>
</dbReference>
<dbReference type="GO" id="GO:0005524">
    <property type="term" value="F:ATP binding"/>
    <property type="evidence" value="ECO:0007669"/>
    <property type="project" value="UniProtKB-KW"/>
</dbReference>
<evidence type="ECO:0000259" key="12">
    <source>
        <dbReference type="PROSITE" id="PS50109"/>
    </source>
</evidence>
<keyword evidence="5" id="KW-0808">Transferase</keyword>
<evidence type="ECO:0000256" key="6">
    <source>
        <dbReference type="ARBA" id="ARBA00022692"/>
    </source>
</evidence>
<comment type="caution">
    <text evidence="14">The sequence shown here is derived from an EMBL/GenBank/DDBJ whole genome shotgun (WGS) entry which is preliminary data.</text>
</comment>
<dbReference type="PROSITE" id="PS50885">
    <property type="entry name" value="HAMP"/>
    <property type="match status" value="1"/>
</dbReference>
<dbReference type="InterPro" id="IPR003594">
    <property type="entry name" value="HATPase_dom"/>
</dbReference>
<reference evidence="15" key="1">
    <citation type="journal article" date="2019" name="Int. J. Syst. Evol. Microbiol.">
        <title>The Global Catalogue of Microorganisms (GCM) 10K type strain sequencing project: providing services to taxonomists for standard genome sequencing and annotation.</title>
        <authorList>
            <consortium name="The Broad Institute Genomics Platform"/>
            <consortium name="The Broad Institute Genome Sequencing Center for Infectious Disease"/>
            <person name="Wu L."/>
            <person name="Ma J."/>
        </authorList>
    </citation>
    <scope>NUCLEOTIDE SEQUENCE [LARGE SCALE GENOMIC DNA]</scope>
    <source>
        <strain evidence="15">CGMCC 1.16225</strain>
    </source>
</reference>
<evidence type="ECO:0000313" key="15">
    <source>
        <dbReference type="Proteomes" id="UP001597405"/>
    </source>
</evidence>
<keyword evidence="15" id="KW-1185">Reference proteome</keyword>
<keyword evidence="10 11" id="KW-0472">Membrane</keyword>
<keyword evidence="9" id="KW-0902">Two-component regulatory system</keyword>
<evidence type="ECO:0000256" key="2">
    <source>
        <dbReference type="ARBA" id="ARBA00004370"/>
    </source>
</evidence>
<keyword evidence="14" id="KW-0067">ATP-binding</keyword>
<dbReference type="InterPro" id="IPR050428">
    <property type="entry name" value="TCS_sensor_his_kinase"/>
</dbReference>
<keyword evidence="6 11" id="KW-0812">Transmembrane</keyword>
<dbReference type="Pfam" id="PF02518">
    <property type="entry name" value="HATPase_c"/>
    <property type="match status" value="1"/>
</dbReference>
<evidence type="ECO:0000256" key="7">
    <source>
        <dbReference type="ARBA" id="ARBA00022777"/>
    </source>
</evidence>
<evidence type="ECO:0000259" key="13">
    <source>
        <dbReference type="PROSITE" id="PS50885"/>
    </source>
</evidence>
<dbReference type="PANTHER" id="PTHR45436">
    <property type="entry name" value="SENSOR HISTIDINE KINASE YKOH"/>
    <property type="match status" value="1"/>
</dbReference>
<keyword evidence="7" id="KW-0418">Kinase</keyword>
<dbReference type="SMART" id="SM00387">
    <property type="entry name" value="HATPase_c"/>
    <property type="match status" value="1"/>
</dbReference>
<organism evidence="14 15">
    <name type="scientific">Mesorhizobium newzealandense</name>
    <dbReference type="NCBI Taxonomy" id="1300302"/>
    <lineage>
        <taxon>Bacteria</taxon>
        <taxon>Pseudomonadati</taxon>
        <taxon>Pseudomonadota</taxon>
        <taxon>Alphaproteobacteria</taxon>
        <taxon>Hyphomicrobiales</taxon>
        <taxon>Phyllobacteriaceae</taxon>
        <taxon>Mesorhizobium</taxon>
    </lineage>
</organism>
<dbReference type="EC" id="2.7.13.3" evidence="3"/>
<dbReference type="Gene3D" id="1.10.287.130">
    <property type="match status" value="1"/>
</dbReference>
<keyword evidence="14" id="KW-0547">Nucleotide-binding</keyword>
<feature type="transmembrane region" description="Helical" evidence="11">
    <location>
        <begin position="27"/>
        <end position="50"/>
    </location>
</feature>
<dbReference type="PROSITE" id="PS50109">
    <property type="entry name" value="HIS_KIN"/>
    <property type="match status" value="1"/>
</dbReference>
<comment type="catalytic activity">
    <reaction evidence="1">
        <text>ATP + protein L-histidine = ADP + protein N-phospho-L-histidine.</text>
        <dbReference type="EC" id="2.7.13.3"/>
    </reaction>
</comment>
<evidence type="ECO:0000256" key="9">
    <source>
        <dbReference type="ARBA" id="ARBA00023012"/>
    </source>
</evidence>
<dbReference type="InterPro" id="IPR004358">
    <property type="entry name" value="Sig_transdc_His_kin-like_C"/>
</dbReference>
<dbReference type="RefSeq" id="WP_379106033.1">
    <property type="nucleotide sequence ID" value="NZ_JBHUGZ010000030.1"/>
</dbReference>
<name>A0ABW4UKW0_9HYPH</name>
<feature type="domain" description="HAMP" evidence="13">
    <location>
        <begin position="213"/>
        <end position="264"/>
    </location>
</feature>
<dbReference type="PRINTS" id="PR00344">
    <property type="entry name" value="BCTRLSENSOR"/>
</dbReference>
<feature type="transmembrane region" description="Helical" evidence="11">
    <location>
        <begin position="193"/>
        <end position="216"/>
    </location>
</feature>
<dbReference type="InterPro" id="IPR036890">
    <property type="entry name" value="HATPase_C_sf"/>
</dbReference>
<dbReference type="Proteomes" id="UP001597405">
    <property type="component" value="Unassembled WGS sequence"/>
</dbReference>
<evidence type="ECO:0000256" key="3">
    <source>
        <dbReference type="ARBA" id="ARBA00012438"/>
    </source>
</evidence>
<evidence type="ECO:0000256" key="1">
    <source>
        <dbReference type="ARBA" id="ARBA00000085"/>
    </source>
</evidence>